<keyword evidence="2" id="KW-1185">Reference proteome</keyword>
<sequence length="268" mass="29646">MNVYCTVLLTTTTKNYAMIANQKPHTTDNHINQPLPYTATNHQREASIAQLGRLQRRKGLLAENQFHVLRPPVRLKGIHVNWNRLIPCPAEKAVFSLSFTLTGIRENLLCISKVENTAWPLTLSKILSDFISVYTSVAMQGLLLALIMPCLSIYCSCISMSAQKAPGTCLGGTLTDDPTVQIRSLMTLVSPGVVRKILLKELVDPNAGTVGLSLVWHICEPHRHGQNLQCLIHFPLPMIALGCLGVREVHQVTGQKFCVHPNLCLCHT</sequence>
<evidence type="ECO:0000313" key="2">
    <source>
        <dbReference type="Proteomes" id="UP000054843"/>
    </source>
</evidence>
<dbReference type="Proteomes" id="UP000054843">
    <property type="component" value="Unassembled WGS sequence"/>
</dbReference>
<comment type="caution">
    <text evidence="1">The sequence shown here is derived from an EMBL/GenBank/DDBJ whole genome shotgun (WGS) entry which is preliminary data.</text>
</comment>
<name>A0A0V1MMG1_9BILA</name>
<accession>A0A0V1MMG1</accession>
<dbReference type="EMBL" id="JYDO01000069">
    <property type="protein sequence ID" value="KRZ73030.1"/>
    <property type="molecule type" value="Genomic_DNA"/>
</dbReference>
<dbReference type="AlphaFoldDB" id="A0A0V1MMG1"/>
<organism evidence="1 2">
    <name type="scientific">Trichinella papuae</name>
    <dbReference type="NCBI Taxonomy" id="268474"/>
    <lineage>
        <taxon>Eukaryota</taxon>
        <taxon>Metazoa</taxon>
        <taxon>Ecdysozoa</taxon>
        <taxon>Nematoda</taxon>
        <taxon>Enoplea</taxon>
        <taxon>Dorylaimia</taxon>
        <taxon>Trichinellida</taxon>
        <taxon>Trichinellidae</taxon>
        <taxon>Trichinella</taxon>
    </lineage>
</organism>
<protein>
    <submittedName>
        <fullName evidence="1">Uncharacterized protein</fullName>
    </submittedName>
</protein>
<evidence type="ECO:0000313" key="1">
    <source>
        <dbReference type="EMBL" id="KRZ73030.1"/>
    </source>
</evidence>
<proteinExistence type="predicted"/>
<dbReference type="OrthoDB" id="10609121at2759"/>
<gene>
    <name evidence="1" type="ORF">T10_1165</name>
</gene>
<reference evidence="1 2" key="1">
    <citation type="submission" date="2015-01" db="EMBL/GenBank/DDBJ databases">
        <title>Evolution of Trichinella species and genotypes.</title>
        <authorList>
            <person name="Korhonen P.K."/>
            <person name="Edoardo P."/>
            <person name="Giuseppe L.R."/>
            <person name="Gasser R.B."/>
        </authorList>
    </citation>
    <scope>NUCLEOTIDE SEQUENCE [LARGE SCALE GENOMIC DNA]</scope>
    <source>
        <strain evidence="1">ISS1980</strain>
    </source>
</reference>